<gene>
    <name evidence="1" type="ORF">PUN28_011382</name>
</gene>
<proteinExistence type="predicted"/>
<dbReference type="AlphaFoldDB" id="A0AAW2FG38"/>
<dbReference type="EMBL" id="JADYXP020000011">
    <property type="protein sequence ID" value="KAL0114023.1"/>
    <property type="molecule type" value="Genomic_DNA"/>
</dbReference>
<dbReference type="Proteomes" id="UP001430953">
    <property type="component" value="Unassembled WGS sequence"/>
</dbReference>
<evidence type="ECO:0000313" key="1">
    <source>
        <dbReference type="EMBL" id="KAL0114023.1"/>
    </source>
</evidence>
<organism evidence="1 2">
    <name type="scientific">Cardiocondyla obscurior</name>
    <dbReference type="NCBI Taxonomy" id="286306"/>
    <lineage>
        <taxon>Eukaryota</taxon>
        <taxon>Metazoa</taxon>
        <taxon>Ecdysozoa</taxon>
        <taxon>Arthropoda</taxon>
        <taxon>Hexapoda</taxon>
        <taxon>Insecta</taxon>
        <taxon>Pterygota</taxon>
        <taxon>Neoptera</taxon>
        <taxon>Endopterygota</taxon>
        <taxon>Hymenoptera</taxon>
        <taxon>Apocrita</taxon>
        <taxon>Aculeata</taxon>
        <taxon>Formicoidea</taxon>
        <taxon>Formicidae</taxon>
        <taxon>Myrmicinae</taxon>
        <taxon>Cardiocondyla</taxon>
    </lineage>
</organism>
<accession>A0AAW2FG38</accession>
<evidence type="ECO:0000313" key="2">
    <source>
        <dbReference type="Proteomes" id="UP001430953"/>
    </source>
</evidence>
<protein>
    <submittedName>
        <fullName evidence="1">Uncharacterized protein</fullName>
    </submittedName>
</protein>
<sequence length="108" mass="12260">MSRIRNDREQVRELFGRCKERRHPLSKSVDDGKRWRIERRKLGGDDDGGGGGGGGVATRCCLERRIAKSLEHRTATTLHMATPREDQYPHQSYFSLNYGTLSLCGRAI</sequence>
<reference evidence="1 2" key="1">
    <citation type="submission" date="2023-03" db="EMBL/GenBank/DDBJ databases">
        <title>High recombination rates correlate with genetic variation in Cardiocondyla obscurior ants.</title>
        <authorList>
            <person name="Errbii M."/>
        </authorList>
    </citation>
    <scope>NUCLEOTIDE SEQUENCE [LARGE SCALE GENOMIC DNA]</scope>
    <source>
        <strain evidence="1">Alpha-2009</strain>
        <tissue evidence="1">Whole body</tissue>
    </source>
</reference>
<name>A0AAW2FG38_9HYME</name>
<keyword evidence="2" id="KW-1185">Reference proteome</keyword>
<comment type="caution">
    <text evidence="1">The sequence shown here is derived from an EMBL/GenBank/DDBJ whole genome shotgun (WGS) entry which is preliminary data.</text>
</comment>